<organism evidence="1 2">
    <name type="scientific">Cedecea lapagei</name>
    <dbReference type="NCBI Taxonomy" id="158823"/>
    <lineage>
        <taxon>Bacteria</taxon>
        <taxon>Pseudomonadati</taxon>
        <taxon>Pseudomonadota</taxon>
        <taxon>Gammaproteobacteria</taxon>
        <taxon>Enterobacterales</taxon>
        <taxon>Enterobacteriaceae</taxon>
        <taxon>Cedecea</taxon>
    </lineage>
</organism>
<keyword evidence="2" id="KW-1185">Reference proteome</keyword>
<evidence type="ECO:0000313" key="2">
    <source>
        <dbReference type="Proteomes" id="UP000274122"/>
    </source>
</evidence>
<dbReference type="InterPro" id="IPR042564">
    <property type="entry name" value="CRISPR-Cas6/Csy4_sf"/>
</dbReference>
<dbReference type="AlphaFoldDB" id="A0A3S4IFU6"/>
<name>A0A3S4IFU6_9ENTR</name>
<dbReference type="EMBL" id="LR134201">
    <property type="protein sequence ID" value="VEB99757.1"/>
    <property type="molecule type" value="Genomic_DNA"/>
</dbReference>
<proteinExistence type="predicted"/>
<sequence>MDSYQDIRVLPDPEFKSTMLLSALFAKLHRALAAREKGDIGVSFPEHKKTPGDVLRLHGERGALESLEATCWRAGLNDYCASSGVQAVPEVKGWRCVSRVQVKSSADRLLRRSVRKGWITEEEAQQRILNQQDQSSGLPFIQMKSLSSKQAFRLFILHGELLSSPIRGEFSRYGLSTEASIPWF</sequence>
<dbReference type="GO" id="GO:0043571">
    <property type="term" value="P:maintenance of CRISPR repeat elements"/>
    <property type="evidence" value="ECO:0007669"/>
    <property type="project" value="InterPro"/>
</dbReference>
<gene>
    <name evidence="1" type="ORF">NCTC11466_03389</name>
</gene>
<dbReference type="GO" id="GO:0004519">
    <property type="term" value="F:endonuclease activity"/>
    <property type="evidence" value="ECO:0007669"/>
    <property type="project" value="InterPro"/>
</dbReference>
<dbReference type="OrthoDB" id="259831at2"/>
<dbReference type="Proteomes" id="UP000274122">
    <property type="component" value="Chromosome"/>
</dbReference>
<dbReference type="Pfam" id="PF09618">
    <property type="entry name" value="Cas_Csy4"/>
    <property type="match status" value="1"/>
</dbReference>
<dbReference type="NCBIfam" id="TIGR02563">
    <property type="entry name" value="cas_Csy4"/>
    <property type="match status" value="1"/>
</dbReference>
<reference evidence="1 2" key="1">
    <citation type="submission" date="2018-12" db="EMBL/GenBank/DDBJ databases">
        <authorList>
            <consortium name="Pathogen Informatics"/>
        </authorList>
    </citation>
    <scope>NUCLEOTIDE SEQUENCE [LARGE SCALE GENOMIC DNA]</scope>
    <source>
        <strain evidence="1 2">NCTC11466</strain>
    </source>
</reference>
<protein>
    <submittedName>
        <fullName evidence="1">CRISPR-associated protein Cas6/Csy4, subtype I-F/YPEST</fullName>
    </submittedName>
</protein>
<accession>A0A3S4IFU6</accession>
<dbReference type="RefSeq" id="WP_126357216.1">
    <property type="nucleotide sequence ID" value="NZ_LR134201.1"/>
</dbReference>
<dbReference type="KEGG" id="clap:NCTC11466_03389"/>
<dbReference type="Gene3D" id="3.30.70.2540">
    <property type="entry name" value="CRISPR-associated endoribonuclease Cas6/Csy4"/>
    <property type="match status" value="1"/>
</dbReference>
<dbReference type="CDD" id="cd09739">
    <property type="entry name" value="Cas6_I-F"/>
    <property type="match status" value="1"/>
</dbReference>
<evidence type="ECO:0000313" key="1">
    <source>
        <dbReference type="EMBL" id="VEB99757.1"/>
    </source>
</evidence>
<dbReference type="InterPro" id="IPR013396">
    <property type="entry name" value="CRISPR-assoc_prot_Csy4"/>
</dbReference>